<reference evidence="1" key="1">
    <citation type="submission" date="2019-05" db="EMBL/GenBank/DDBJ databases">
        <authorList>
            <consortium name="Pathogen Informatics"/>
        </authorList>
    </citation>
    <scope>NUCLEOTIDE SEQUENCE [LARGE SCALE GENOMIC DNA]</scope>
    <source>
        <strain evidence="1">NCTC12965</strain>
    </source>
</reference>
<dbReference type="EMBL" id="CABEEZ010000070">
    <property type="protein sequence ID" value="VTR31643.1"/>
    <property type="molecule type" value="Genomic_DNA"/>
</dbReference>
<organism evidence="1">
    <name type="scientific">Serratia fonticola</name>
    <dbReference type="NCBI Taxonomy" id="47917"/>
    <lineage>
        <taxon>Bacteria</taxon>
        <taxon>Pseudomonadati</taxon>
        <taxon>Pseudomonadota</taxon>
        <taxon>Gammaproteobacteria</taxon>
        <taxon>Enterobacterales</taxon>
        <taxon>Yersiniaceae</taxon>
        <taxon>Serratia</taxon>
    </lineage>
</organism>
<evidence type="ECO:0000313" key="1">
    <source>
        <dbReference type="EMBL" id="VTR31643.1"/>
    </source>
</evidence>
<name>A0A4U9UFU0_SERFO</name>
<sequence>MNNRKHLTPSEVARLLGATQQGKHAERDYWFDLDVFYPRMSCQ</sequence>
<protein>
    <submittedName>
        <fullName evidence="1">Uncharacterized protein</fullName>
    </submittedName>
</protein>
<proteinExistence type="predicted"/>
<gene>
    <name evidence="1" type="ORF">NCTC12965_03233</name>
</gene>
<dbReference type="AlphaFoldDB" id="A0A4U9UFU0"/>
<accession>A0A4U9UFU0</accession>